<dbReference type="Pfam" id="PF01368">
    <property type="entry name" value="DHH"/>
    <property type="match status" value="1"/>
</dbReference>
<keyword evidence="5 9" id="KW-0269">Exonuclease</keyword>
<evidence type="ECO:0000313" key="10">
    <source>
        <dbReference type="Proteomes" id="UP000177040"/>
    </source>
</evidence>
<feature type="domain" description="DDH" evidence="6">
    <location>
        <begin position="78"/>
        <end position="237"/>
    </location>
</feature>
<evidence type="ECO:0000256" key="1">
    <source>
        <dbReference type="ARBA" id="ARBA00005915"/>
    </source>
</evidence>
<dbReference type="InterPro" id="IPR004610">
    <property type="entry name" value="RecJ"/>
</dbReference>
<dbReference type="AlphaFoldDB" id="A0A1F6N0C5"/>
<proteinExistence type="inferred from homology"/>
<name>A0A1F6N0C5_9BACT</name>
<dbReference type="Pfam" id="PF17768">
    <property type="entry name" value="RecJ_OB"/>
    <property type="match status" value="1"/>
</dbReference>
<evidence type="ECO:0000256" key="5">
    <source>
        <dbReference type="ARBA" id="ARBA00022839"/>
    </source>
</evidence>
<dbReference type="Pfam" id="PF02272">
    <property type="entry name" value="DHHA1"/>
    <property type="match status" value="1"/>
</dbReference>
<feature type="domain" description="RecJ OB" evidence="8">
    <location>
        <begin position="470"/>
        <end position="588"/>
    </location>
</feature>
<dbReference type="InterPro" id="IPR041122">
    <property type="entry name" value="RecJ_OB"/>
</dbReference>
<evidence type="ECO:0000313" key="9">
    <source>
        <dbReference type="EMBL" id="OGH77416.1"/>
    </source>
</evidence>
<comment type="similarity">
    <text evidence="1">Belongs to the RecJ family.</text>
</comment>
<dbReference type="InterPro" id="IPR051673">
    <property type="entry name" value="SSDNA_exonuclease_RecJ"/>
</dbReference>
<keyword evidence="3" id="KW-0540">Nuclease</keyword>
<dbReference type="GO" id="GO:0006310">
    <property type="term" value="P:DNA recombination"/>
    <property type="evidence" value="ECO:0007669"/>
    <property type="project" value="InterPro"/>
</dbReference>
<evidence type="ECO:0000259" key="7">
    <source>
        <dbReference type="Pfam" id="PF02272"/>
    </source>
</evidence>
<evidence type="ECO:0000259" key="6">
    <source>
        <dbReference type="Pfam" id="PF01368"/>
    </source>
</evidence>
<organism evidence="9 10">
    <name type="scientific">Candidatus Magasanikbacteria bacterium RIFCSPLOWO2_01_FULL_40_15</name>
    <dbReference type="NCBI Taxonomy" id="1798686"/>
    <lineage>
        <taxon>Bacteria</taxon>
        <taxon>Candidatus Magasanikiibacteriota</taxon>
    </lineage>
</organism>
<dbReference type="InterPro" id="IPR003156">
    <property type="entry name" value="DHHA1_dom"/>
</dbReference>
<dbReference type="GO" id="GO:0006281">
    <property type="term" value="P:DNA repair"/>
    <property type="evidence" value="ECO:0007669"/>
    <property type="project" value="InterPro"/>
</dbReference>
<dbReference type="Proteomes" id="UP000177040">
    <property type="component" value="Unassembled WGS sequence"/>
</dbReference>
<evidence type="ECO:0000259" key="8">
    <source>
        <dbReference type="Pfam" id="PF17768"/>
    </source>
</evidence>
<accession>A0A1F6N0C5</accession>
<dbReference type="NCBIfam" id="TIGR00644">
    <property type="entry name" value="recJ"/>
    <property type="match status" value="1"/>
</dbReference>
<dbReference type="InterPro" id="IPR001667">
    <property type="entry name" value="DDH_dom"/>
</dbReference>
<dbReference type="InterPro" id="IPR038763">
    <property type="entry name" value="DHH_sf"/>
</dbReference>
<dbReference type="PANTHER" id="PTHR30255">
    <property type="entry name" value="SINGLE-STRANDED-DNA-SPECIFIC EXONUCLEASE RECJ"/>
    <property type="match status" value="1"/>
</dbReference>
<feature type="domain" description="DHHA1" evidence="7">
    <location>
        <begin position="366"/>
        <end position="453"/>
    </location>
</feature>
<comment type="caution">
    <text evidence="9">The sequence shown here is derived from an EMBL/GenBank/DDBJ whole genome shotgun (WGS) entry which is preliminary data.</text>
</comment>
<dbReference type="SUPFAM" id="SSF64182">
    <property type="entry name" value="DHH phosphoesterases"/>
    <property type="match status" value="1"/>
</dbReference>
<sequence length="592" mass="66194">MNKKWTVRETPPQNFFDEHPELPAIVSTLLYHRQLRTQKEIDEFLDPDYSQNVHSPFLFKDMEKAVTRIMRAIETNERVTVHGDYDADGVSSAVIMTAIFRALNYTNFSVFLPHRETDGYGLNLNTVKLLADEGTKLVITCDCGISNTPEVELANSLNIDVIITDHHSIPAIVPPAYAIIHPKLPNETYPDQTLCGGAVAFKLTQGILETHKRTNELLPNGQTHDALEKWLLDMVAIASVADMVPLLGETRTLTKYGLIVLNKTRRIGLQKLLLEARLMENDGSLKREIDADTIGFRIAPRINAAGRMGHANVAYKLLVAESGADAIDLAFELNNNNNERQKKTEEYVSEATGQIKIDPSAPILFVISENWATGIVGLIASRLKEKYSKPVIALTYNQGQIVGSGRSIEGFNMIANLQSMPECFIKFGGHPMACGFTLKTLESVAEFKEKLTTKFLEQTKNLNMTPVLNIDAELTLEDVKWELYDVLDKFKPFGQGNPKPRYLARGITVVNLETMGKDGKHLRINVKHHTPRIRKIIGWNLCGNGNGGNGNGVNWSKELKIGDKIDIVFEVDINEWNGNRELQLLIVDLKKV</sequence>
<dbReference type="Gene3D" id="2.40.50.460">
    <property type="match status" value="1"/>
</dbReference>
<dbReference type="GO" id="GO:0008409">
    <property type="term" value="F:5'-3' exonuclease activity"/>
    <property type="evidence" value="ECO:0007669"/>
    <property type="project" value="InterPro"/>
</dbReference>
<dbReference type="EMBL" id="MFQH01000024">
    <property type="protein sequence ID" value="OGH77416.1"/>
    <property type="molecule type" value="Genomic_DNA"/>
</dbReference>
<evidence type="ECO:0000256" key="3">
    <source>
        <dbReference type="ARBA" id="ARBA00022722"/>
    </source>
</evidence>
<dbReference type="PANTHER" id="PTHR30255:SF2">
    <property type="entry name" value="SINGLE-STRANDED-DNA-SPECIFIC EXONUCLEASE RECJ"/>
    <property type="match status" value="1"/>
</dbReference>
<keyword evidence="4" id="KW-0378">Hydrolase</keyword>
<evidence type="ECO:0000256" key="4">
    <source>
        <dbReference type="ARBA" id="ARBA00022801"/>
    </source>
</evidence>
<dbReference type="Gene3D" id="3.90.1640.30">
    <property type="match status" value="1"/>
</dbReference>
<protein>
    <recommendedName>
        <fullName evidence="2">Single-stranded-DNA-specific exonuclease RecJ</fullName>
    </recommendedName>
</protein>
<reference evidence="9 10" key="1">
    <citation type="journal article" date="2016" name="Nat. Commun.">
        <title>Thousands of microbial genomes shed light on interconnected biogeochemical processes in an aquifer system.</title>
        <authorList>
            <person name="Anantharaman K."/>
            <person name="Brown C.T."/>
            <person name="Hug L.A."/>
            <person name="Sharon I."/>
            <person name="Castelle C.J."/>
            <person name="Probst A.J."/>
            <person name="Thomas B.C."/>
            <person name="Singh A."/>
            <person name="Wilkins M.J."/>
            <person name="Karaoz U."/>
            <person name="Brodie E.L."/>
            <person name="Williams K.H."/>
            <person name="Hubbard S.S."/>
            <person name="Banfield J.F."/>
        </authorList>
    </citation>
    <scope>NUCLEOTIDE SEQUENCE [LARGE SCALE GENOMIC DNA]</scope>
</reference>
<dbReference type="GO" id="GO:0003676">
    <property type="term" value="F:nucleic acid binding"/>
    <property type="evidence" value="ECO:0007669"/>
    <property type="project" value="InterPro"/>
</dbReference>
<gene>
    <name evidence="9" type="ORF">A2983_01800</name>
</gene>
<evidence type="ECO:0000256" key="2">
    <source>
        <dbReference type="ARBA" id="ARBA00019841"/>
    </source>
</evidence>